<comment type="similarity">
    <text evidence="1">Belongs to the multi antimicrobial extrusion (MATE) (TC 2.A.66.1) family.</text>
</comment>
<feature type="transmembrane region" description="Helical" evidence="2">
    <location>
        <begin position="193"/>
        <end position="215"/>
    </location>
</feature>
<dbReference type="GO" id="GO:0015297">
    <property type="term" value="F:antiporter activity"/>
    <property type="evidence" value="ECO:0007669"/>
    <property type="project" value="InterPro"/>
</dbReference>
<dbReference type="GO" id="GO:0042910">
    <property type="term" value="F:xenobiotic transmembrane transporter activity"/>
    <property type="evidence" value="ECO:0007669"/>
    <property type="project" value="InterPro"/>
</dbReference>
<accession>A0A067BS13</accession>
<dbReference type="NCBIfam" id="TIGR00797">
    <property type="entry name" value="matE"/>
    <property type="match status" value="1"/>
</dbReference>
<feature type="transmembrane region" description="Helical" evidence="2">
    <location>
        <begin position="316"/>
        <end position="335"/>
    </location>
</feature>
<keyword evidence="4" id="KW-1185">Reference proteome</keyword>
<feature type="transmembrane region" description="Helical" evidence="2">
    <location>
        <begin position="258"/>
        <end position="280"/>
    </location>
</feature>
<dbReference type="GeneID" id="24135685"/>
<evidence type="ECO:0000313" key="3">
    <source>
        <dbReference type="EMBL" id="KDO21048.1"/>
    </source>
</evidence>
<dbReference type="PANTHER" id="PTHR11206">
    <property type="entry name" value="MULTIDRUG RESISTANCE PROTEIN"/>
    <property type="match status" value="1"/>
</dbReference>
<dbReference type="RefSeq" id="XP_012208228.1">
    <property type="nucleotide sequence ID" value="XM_012352838.1"/>
</dbReference>
<keyword evidence="2" id="KW-0472">Membrane</keyword>
<feature type="transmembrane region" description="Helical" evidence="2">
    <location>
        <begin position="347"/>
        <end position="370"/>
    </location>
</feature>
<reference evidence="3 4" key="1">
    <citation type="journal article" date="2013" name="PLoS Genet.">
        <title>Distinctive expansion of potential virulence genes in the genome of the oomycete fish pathogen Saprolegnia parasitica.</title>
        <authorList>
            <person name="Jiang R.H."/>
            <person name="de Bruijn I."/>
            <person name="Haas B.J."/>
            <person name="Belmonte R."/>
            <person name="Lobach L."/>
            <person name="Christie J."/>
            <person name="van den Ackerveken G."/>
            <person name="Bottin A."/>
            <person name="Bulone V."/>
            <person name="Diaz-Moreno S.M."/>
            <person name="Dumas B."/>
            <person name="Fan L."/>
            <person name="Gaulin E."/>
            <person name="Govers F."/>
            <person name="Grenville-Briggs L.J."/>
            <person name="Horner N.R."/>
            <person name="Levin J.Z."/>
            <person name="Mammella M."/>
            <person name="Meijer H.J."/>
            <person name="Morris P."/>
            <person name="Nusbaum C."/>
            <person name="Oome S."/>
            <person name="Phillips A.J."/>
            <person name="van Rooyen D."/>
            <person name="Rzeszutek E."/>
            <person name="Saraiva M."/>
            <person name="Secombes C.J."/>
            <person name="Seidl M.F."/>
            <person name="Snel B."/>
            <person name="Stassen J.H."/>
            <person name="Sykes S."/>
            <person name="Tripathy S."/>
            <person name="van den Berg H."/>
            <person name="Vega-Arreguin J.C."/>
            <person name="Wawra S."/>
            <person name="Young S.K."/>
            <person name="Zeng Q."/>
            <person name="Dieguez-Uribeondo J."/>
            <person name="Russ C."/>
            <person name="Tyler B.M."/>
            <person name="van West P."/>
        </authorList>
    </citation>
    <scope>NUCLEOTIDE SEQUENCE [LARGE SCALE GENOMIC DNA]</scope>
    <source>
        <strain evidence="3 4">CBS 223.65</strain>
    </source>
</reference>
<dbReference type="OrthoDB" id="2126698at2759"/>
<dbReference type="STRING" id="695850.A0A067BS13"/>
<dbReference type="Proteomes" id="UP000030745">
    <property type="component" value="Unassembled WGS sequence"/>
</dbReference>
<feature type="transmembrane region" description="Helical" evidence="2">
    <location>
        <begin position="423"/>
        <end position="443"/>
    </location>
</feature>
<name>A0A067BS13_SAPPC</name>
<evidence type="ECO:0000256" key="2">
    <source>
        <dbReference type="SAM" id="Phobius"/>
    </source>
</evidence>
<feature type="transmembrane region" description="Helical" evidence="2">
    <location>
        <begin position="80"/>
        <end position="103"/>
    </location>
</feature>
<feature type="transmembrane region" description="Helical" evidence="2">
    <location>
        <begin position="167"/>
        <end position="184"/>
    </location>
</feature>
<evidence type="ECO:0000313" key="4">
    <source>
        <dbReference type="Proteomes" id="UP000030745"/>
    </source>
</evidence>
<sequence>MSFFTSFFAGHDAKVRSLDEASPLLGPCKTTKPARPWLYEAQSLLLLALPLVLSSALDHVAGVVPIMMMGHLSSEYSKAYISAIAMATTFLVLTSWTVIWGTGAAMDTLCSQSYGAGQSQDMGLVFQAGLLAGMILLTPMLALGFFAKECLLLLGQSDEVADLASNLVTIMLPALPLCLFYDLLRRVLQGQNIVAPLTLVSLVCVPLNLSINYVLMFHTSLGYLGRAVGASIMGLLSPLLLVPYMMRTSLYTTEWRGWDLVAAMALVPEVLALGIAGAAMHGFELWGIALTSIIAGNLPHGETAISADACMHSFRGFFYMVYGPIGVAGSIRVGNALGANDPVRAKVVAWQTVGICGTLGLGAAFLMVWLRLSYPYTYTNDLAVVYLTSQLLLVCAPFQAACGVYAAINGIFRGTGQQTRGAVLNGVAYIGIGLPLGAALAYANSSGIVGLWIGMSVAFLCCAVYGVYWLYHVDWAVLATDAQVRTHETLHPATTELYHVIAGPAK</sequence>
<keyword evidence="2" id="KW-0812">Transmembrane</keyword>
<dbReference type="KEGG" id="spar:SPRG_13839"/>
<dbReference type="GO" id="GO:0016020">
    <property type="term" value="C:membrane"/>
    <property type="evidence" value="ECO:0007669"/>
    <property type="project" value="InterPro"/>
</dbReference>
<protein>
    <recommendedName>
        <fullName evidence="5">MATE efflux family protein</fullName>
    </recommendedName>
</protein>
<dbReference type="Pfam" id="PF01554">
    <property type="entry name" value="MatE"/>
    <property type="match status" value="2"/>
</dbReference>
<dbReference type="InterPro" id="IPR002528">
    <property type="entry name" value="MATE_fam"/>
</dbReference>
<feature type="transmembrane region" description="Helical" evidence="2">
    <location>
        <begin position="227"/>
        <end position="246"/>
    </location>
</feature>
<evidence type="ECO:0000256" key="1">
    <source>
        <dbReference type="ARBA" id="ARBA00010199"/>
    </source>
</evidence>
<dbReference type="EMBL" id="KK583296">
    <property type="protein sequence ID" value="KDO21048.1"/>
    <property type="molecule type" value="Genomic_DNA"/>
</dbReference>
<dbReference type="VEuPathDB" id="FungiDB:SPRG_13839"/>
<evidence type="ECO:0008006" key="5">
    <source>
        <dbReference type="Google" id="ProtNLM"/>
    </source>
</evidence>
<dbReference type="AlphaFoldDB" id="A0A067BS13"/>
<proteinExistence type="inferred from homology"/>
<dbReference type="OMA" id="MAMFVCE"/>
<feature type="transmembrane region" description="Helical" evidence="2">
    <location>
        <begin position="390"/>
        <end position="411"/>
    </location>
</feature>
<feature type="transmembrane region" description="Helical" evidence="2">
    <location>
        <begin position="124"/>
        <end position="147"/>
    </location>
</feature>
<gene>
    <name evidence="3" type="ORF">SPRG_13839</name>
</gene>
<organism evidence="3 4">
    <name type="scientific">Saprolegnia parasitica (strain CBS 223.65)</name>
    <dbReference type="NCBI Taxonomy" id="695850"/>
    <lineage>
        <taxon>Eukaryota</taxon>
        <taxon>Sar</taxon>
        <taxon>Stramenopiles</taxon>
        <taxon>Oomycota</taxon>
        <taxon>Saprolegniomycetes</taxon>
        <taxon>Saprolegniales</taxon>
        <taxon>Saprolegniaceae</taxon>
        <taxon>Saprolegnia</taxon>
    </lineage>
</organism>
<feature type="transmembrane region" description="Helical" evidence="2">
    <location>
        <begin position="44"/>
        <end position="68"/>
    </location>
</feature>
<keyword evidence="2" id="KW-1133">Transmembrane helix</keyword>
<feature type="transmembrane region" description="Helical" evidence="2">
    <location>
        <begin position="449"/>
        <end position="471"/>
    </location>
</feature>